<evidence type="ECO:0000259" key="4">
    <source>
        <dbReference type="PROSITE" id="PS50043"/>
    </source>
</evidence>
<dbReference type="SUPFAM" id="SSF46894">
    <property type="entry name" value="C-terminal effector domain of the bipartite response regulators"/>
    <property type="match status" value="1"/>
</dbReference>
<evidence type="ECO:0000313" key="6">
    <source>
        <dbReference type="Proteomes" id="UP000264310"/>
    </source>
</evidence>
<keyword evidence="1" id="KW-0805">Transcription regulation</keyword>
<dbReference type="PANTHER" id="PTHR44688">
    <property type="entry name" value="DNA-BINDING TRANSCRIPTIONAL ACTIVATOR DEVR_DOSR"/>
    <property type="match status" value="1"/>
</dbReference>
<dbReference type="AlphaFoldDB" id="A0A371XB96"/>
<feature type="domain" description="HTH luxR-type" evidence="4">
    <location>
        <begin position="57"/>
        <end position="122"/>
    </location>
</feature>
<gene>
    <name evidence="5" type="ORF">DYI37_00440</name>
</gene>
<dbReference type="Pfam" id="PF00196">
    <property type="entry name" value="GerE"/>
    <property type="match status" value="1"/>
</dbReference>
<comment type="caution">
    <text evidence="5">The sequence shown here is derived from an EMBL/GenBank/DDBJ whole genome shotgun (WGS) entry which is preliminary data.</text>
</comment>
<dbReference type="PROSITE" id="PS00622">
    <property type="entry name" value="HTH_LUXR_1"/>
    <property type="match status" value="1"/>
</dbReference>
<dbReference type="InterPro" id="IPR000792">
    <property type="entry name" value="Tscrpt_reg_LuxR_C"/>
</dbReference>
<dbReference type="PRINTS" id="PR00038">
    <property type="entry name" value="HTHLUXR"/>
</dbReference>
<dbReference type="EMBL" id="QURL01000001">
    <property type="protein sequence ID" value="RFC66515.1"/>
    <property type="molecule type" value="Genomic_DNA"/>
</dbReference>
<name>A0A371XB96_9HYPH</name>
<dbReference type="GO" id="GO:0003677">
    <property type="term" value="F:DNA binding"/>
    <property type="evidence" value="ECO:0007669"/>
    <property type="project" value="UniProtKB-KW"/>
</dbReference>
<keyword evidence="2 5" id="KW-0238">DNA-binding</keyword>
<evidence type="ECO:0000256" key="2">
    <source>
        <dbReference type="ARBA" id="ARBA00023125"/>
    </source>
</evidence>
<dbReference type="SMART" id="SM00421">
    <property type="entry name" value="HTH_LUXR"/>
    <property type="match status" value="1"/>
</dbReference>
<dbReference type="CDD" id="cd06170">
    <property type="entry name" value="LuxR_C_like"/>
    <property type="match status" value="1"/>
</dbReference>
<proteinExistence type="predicted"/>
<dbReference type="OrthoDB" id="3170288at2"/>
<accession>A0A371XB96</accession>
<reference evidence="5 6" key="1">
    <citation type="submission" date="2018-08" db="EMBL/GenBank/DDBJ databases">
        <title>Fulvimarina sp. 85, whole genome shotgun sequence.</title>
        <authorList>
            <person name="Tuo L."/>
        </authorList>
    </citation>
    <scope>NUCLEOTIDE SEQUENCE [LARGE SCALE GENOMIC DNA]</scope>
    <source>
        <strain evidence="5 6">85</strain>
    </source>
</reference>
<dbReference type="PANTHER" id="PTHR44688:SF16">
    <property type="entry name" value="DNA-BINDING TRANSCRIPTIONAL ACTIVATOR DEVR_DOSR"/>
    <property type="match status" value="1"/>
</dbReference>
<organism evidence="5 6">
    <name type="scientific">Fulvimarina endophytica</name>
    <dbReference type="NCBI Taxonomy" id="2293836"/>
    <lineage>
        <taxon>Bacteria</taxon>
        <taxon>Pseudomonadati</taxon>
        <taxon>Pseudomonadota</taxon>
        <taxon>Alphaproteobacteria</taxon>
        <taxon>Hyphomicrobiales</taxon>
        <taxon>Aurantimonadaceae</taxon>
        <taxon>Fulvimarina</taxon>
    </lineage>
</organism>
<keyword evidence="3" id="KW-0804">Transcription</keyword>
<evidence type="ECO:0000256" key="1">
    <source>
        <dbReference type="ARBA" id="ARBA00023015"/>
    </source>
</evidence>
<dbReference type="PROSITE" id="PS50043">
    <property type="entry name" value="HTH_LUXR_2"/>
    <property type="match status" value="1"/>
</dbReference>
<dbReference type="InterPro" id="IPR016032">
    <property type="entry name" value="Sig_transdc_resp-reg_C-effctor"/>
</dbReference>
<keyword evidence="6" id="KW-1185">Reference proteome</keyword>
<dbReference type="GO" id="GO:0006355">
    <property type="term" value="P:regulation of DNA-templated transcription"/>
    <property type="evidence" value="ECO:0007669"/>
    <property type="project" value="InterPro"/>
</dbReference>
<dbReference type="Gene3D" id="1.10.10.10">
    <property type="entry name" value="Winged helix-like DNA-binding domain superfamily/Winged helix DNA-binding domain"/>
    <property type="match status" value="1"/>
</dbReference>
<dbReference type="InterPro" id="IPR036388">
    <property type="entry name" value="WH-like_DNA-bd_sf"/>
</dbReference>
<evidence type="ECO:0000256" key="3">
    <source>
        <dbReference type="ARBA" id="ARBA00023163"/>
    </source>
</evidence>
<protein>
    <submittedName>
        <fullName evidence="5">DNA-binding response regulator</fullName>
    </submittedName>
</protein>
<dbReference type="Proteomes" id="UP000264310">
    <property type="component" value="Unassembled WGS sequence"/>
</dbReference>
<sequence length="131" mass="14432">MDVRLDLWLSSVRIMIDGHEYVPAHYVRRCLLGGSEHSSAKSEPISFEPIASAAPMNTPSKVHLTDREADVLELIASGTPNKLIADRLDLSEHTVKLHVHRVIRKLGVRNRTEAATLAHKLGILRGGEGGR</sequence>
<evidence type="ECO:0000313" key="5">
    <source>
        <dbReference type="EMBL" id="RFC66515.1"/>
    </source>
</evidence>